<dbReference type="Pfam" id="PF08878">
    <property type="entry name" value="HamA"/>
    <property type="match status" value="1"/>
</dbReference>
<organism evidence="2 3">
    <name type="scientific">Corallococcus macrosporus</name>
    <dbReference type="NCBI Taxonomy" id="35"/>
    <lineage>
        <taxon>Bacteria</taxon>
        <taxon>Pseudomonadati</taxon>
        <taxon>Myxococcota</taxon>
        <taxon>Myxococcia</taxon>
        <taxon>Myxococcales</taxon>
        <taxon>Cystobacterineae</taxon>
        <taxon>Myxococcaceae</taxon>
        <taxon>Corallococcus</taxon>
    </lineage>
</organism>
<dbReference type="Proteomes" id="UP000664052">
    <property type="component" value="Unassembled WGS sequence"/>
</dbReference>
<sequence length="274" mass="30529">MRPPLQVRWLFDTGEKLQGANGCEISVWELRHENDDGVLSDWARHFRSHYCADNKIDILRDGTGHSRGEYLNTLKFPDPAVAPGPSIRAGDFAEILIADYVEYLLGFWVPRTRYADKMVRNESPKGSDVVGFKVVSAGRESVDDLLLVFEIKARLSSDSPSSRLQDAVDDSAKDLRRRAESLNAIKQRLVAEGGSLSLSQAKRVARFQDLVARPYKEKFGAAAVISSDAFDRNVIRLTDVAAHPARANVQLLVVHGVNLMSLVHELYRRAADEA</sequence>
<proteinExistence type="predicted"/>
<reference evidence="2 3" key="1">
    <citation type="submission" date="2021-02" db="EMBL/GenBank/DDBJ databases">
        <title>De Novo genome assembly of isolated myxobacteria.</title>
        <authorList>
            <person name="Stevens D.C."/>
        </authorList>
    </citation>
    <scope>NUCLEOTIDE SEQUENCE [LARGE SCALE GENOMIC DNA]</scope>
    <source>
        <strain evidence="2 3">ATCC 29039</strain>
    </source>
</reference>
<accession>A0ABS3DD02</accession>
<keyword evidence="3" id="KW-1185">Reference proteome</keyword>
<dbReference type="EMBL" id="JAFIMU010000007">
    <property type="protein sequence ID" value="MBN8229473.1"/>
    <property type="molecule type" value="Genomic_DNA"/>
</dbReference>
<name>A0ABS3DD02_9BACT</name>
<evidence type="ECO:0000313" key="3">
    <source>
        <dbReference type="Proteomes" id="UP000664052"/>
    </source>
</evidence>
<dbReference type="InterPro" id="IPR014976">
    <property type="entry name" value="AbpA_HamA_C"/>
</dbReference>
<protein>
    <recommendedName>
        <fullName evidence="1">Anti-bacteriophage protein A/HamA C-terminal domain-containing protein</fullName>
    </recommendedName>
</protein>
<dbReference type="RefSeq" id="WP_207052740.1">
    <property type="nucleotide sequence ID" value="NZ_JAFIMU010000007.1"/>
</dbReference>
<comment type="caution">
    <text evidence="2">The sequence shown here is derived from an EMBL/GenBank/DDBJ whole genome shotgun (WGS) entry which is preliminary data.</text>
</comment>
<feature type="domain" description="Anti-bacteriophage protein A/HamA C-terminal" evidence="1">
    <location>
        <begin position="18"/>
        <end position="270"/>
    </location>
</feature>
<evidence type="ECO:0000313" key="2">
    <source>
        <dbReference type="EMBL" id="MBN8229473.1"/>
    </source>
</evidence>
<evidence type="ECO:0000259" key="1">
    <source>
        <dbReference type="Pfam" id="PF08878"/>
    </source>
</evidence>
<gene>
    <name evidence="2" type="ORF">JYK02_18335</name>
</gene>